<organism evidence="3 4">
    <name type="scientific">Mycolicibacterium doricum</name>
    <dbReference type="NCBI Taxonomy" id="126673"/>
    <lineage>
        <taxon>Bacteria</taxon>
        <taxon>Bacillati</taxon>
        <taxon>Actinomycetota</taxon>
        <taxon>Actinomycetes</taxon>
        <taxon>Mycobacteriales</taxon>
        <taxon>Mycobacteriaceae</taxon>
        <taxon>Mycolicibacterium</taxon>
    </lineage>
</organism>
<accession>A0A1X1T8C4</accession>
<evidence type="ECO:0000313" key="3">
    <source>
        <dbReference type="EMBL" id="ORV40812.1"/>
    </source>
</evidence>
<evidence type="ECO:0000259" key="1">
    <source>
        <dbReference type="Pfam" id="PF01841"/>
    </source>
</evidence>
<dbReference type="InterPro" id="IPR038765">
    <property type="entry name" value="Papain-like_cys_pep_sf"/>
</dbReference>
<dbReference type="Proteomes" id="UP000467201">
    <property type="component" value="Chromosome"/>
</dbReference>
<reference evidence="3 4" key="1">
    <citation type="submission" date="2016-01" db="EMBL/GenBank/DDBJ databases">
        <title>The new phylogeny of the genus Mycobacterium.</title>
        <authorList>
            <person name="Tarcisio F."/>
            <person name="Conor M."/>
            <person name="Antonella G."/>
            <person name="Elisabetta G."/>
            <person name="Giulia F.S."/>
            <person name="Sara T."/>
            <person name="Anna F."/>
            <person name="Clotilde B."/>
            <person name="Roberto B."/>
            <person name="Veronica D.S."/>
            <person name="Fabio R."/>
            <person name="Monica P."/>
            <person name="Olivier J."/>
            <person name="Enrico T."/>
            <person name="Nicola S."/>
        </authorList>
    </citation>
    <scope>NUCLEOTIDE SEQUENCE [LARGE SCALE GENOMIC DNA]</scope>
    <source>
        <strain evidence="3 4">DSM 44339</strain>
    </source>
</reference>
<keyword evidence="4" id="KW-1185">Reference proteome</keyword>
<dbReference type="Gene3D" id="3.10.620.30">
    <property type="match status" value="1"/>
</dbReference>
<dbReference type="KEGG" id="mdr:MDOR_39720"/>
<dbReference type="PANTHER" id="PTHR33490:SF3">
    <property type="entry name" value="CONSERVED INTEGRAL MEMBRANE PROTEIN"/>
    <property type="match status" value="1"/>
</dbReference>
<dbReference type="InterPro" id="IPR002931">
    <property type="entry name" value="Transglutaminase-like"/>
</dbReference>
<evidence type="ECO:0000313" key="2">
    <source>
        <dbReference type="EMBL" id="BBZ09803.1"/>
    </source>
</evidence>
<dbReference type="PANTHER" id="PTHR33490">
    <property type="entry name" value="BLR5614 PROTEIN-RELATED"/>
    <property type="match status" value="1"/>
</dbReference>
<name>A0A1X1T8C4_9MYCO</name>
<proteinExistence type="predicted"/>
<gene>
    <name evidence="3" type="ORF">AWC01_10060</name>
    <name evidence="2" type="ORF">MDOR_39720</name>
</gene>
<dbReference type="EMBL" id="LQOS01000028">
    <property type="protein sequence ID" value="ORV40812.1"/>
    <property type="molecule type" value="Genomic_DNA"/>
</dbReference>
<dbReference type="STRING" id="126673.AWC01_10060"/>
<reference evidence="2 5" key="2">
    <citation type="journal article" date="2019" name="Emerg. Microbes Infect.">
        <title>Comprehensive subspecies identification of 175 nontuberculous mycobacteria species based on 7547 genomic profiles.</title>
        <authorList>
            <person name="Matsumoto Y."/>
            <person name="Kinjo T."/>
            <person name="Motooka D."/>
            <person name="Nabeya D."/>
            <person name="Jung N."/>
            <person name="Uechi K."/>
            <person name="Horii T."/>
            <person name="Iida T."/>
            <person name="Fujita J."/>
            <person name="Nakamura S."/>
        </authorList>
    </citation>
    <scope>NUCLEOTIDE SEQUENCE [LARGE SCALE GENOMIC DNA]</scope>
    <source>
        <strain evidence="2 5">JCM 12405</strain>
    </source>
</reference>
<dbReference type="OrthoDB" id="4697328at2"/>
<protein>
    <submittedName>
        <fullName evidence="3">Transglutaminase</fullName>
    </submittedName>
</protein>
<evidence type="ECO:0000313" key="4">
    <source>
        <dbReference type="Proteomes" id="UP000193564"/>
    </source>
</evidence>
<dbReference type="Proteomes" id="UP000193564">
    <property type="component" value="Unassembled WGS sequence"/>
</dbReference>
<sequence length="218" mass="24315">MNAEFERWLEPTEFLDFEDGAVREFTANAIGGASDPVARARRIFTAVRDVIWYDPYTVSEDRRDYRASTVAAASGAYCIPKAVLLTACCRAAGIPARLGFADVRNHLQSESLRERMGGADVFVYHGYSSMLLGGRWVKATPAFNRELCARFGVGPIEFDGEHDALLHAFTGDGTRHMEYLQDRGEFDDLPFDDIMEALRANYGRLVTEPASPADEFSR</sequence>
<feature type="domain" description="Transglutaminase-like" evidence="1">
    <location>
        <begin position="25"/>
        <end position="141"/>
    </location>
</feature>
<evidence type="ECO:0000313" key="5">
    <source>
        <dbReference type="Proteomes" id="UP000467201"/>
    </source>
</evidence>
<dbReference type="SUPFAM" id="SSF54001">
    <property type="entry name" value="Cysteine proteinases"/>
    <property type="match status" value="1"/>
</dbReference>
<dbReference type="RefSeq" id="WP_085190543.1">
    <property type="nucleotide sequence ID" value="NZ_AP022605.1"/>
</dbReference>
<dbReference type="EMBL" id="AP022605">
    <property type="protein sequence ID" value="BBZ09803.1"/>
    <property type="molecule type" value="Genomic_DNA"/>
</dbReference>
<dbReference type="AlphaFoldDB" id="A0A1X1T8C4"/>
<dbReference type="Pfam" id="PF01841">
    <property type="entry name" value="Transglut_core"/>
    <property type="match status" value="1"/>
</dbReference>
<reference evidence="2" key="3">
    <citation type="submission" date="2020-02" db="EMBL/GenBank/DDBJ databases">
        <authorList>
            <person name="Matsumoto Y."/>
            <person name="Motooka D."/>
            <person name="Nakamura S."/>
        </authorList>
    </citation>
    <scope>NUCLEOTIDE SEQUENCE</scope>
    <source>
        <strain evidence="2">JCM 12405</strain>
    </source>
</reference>